<feature type="transmembrane region" description="Helical" evidence="1">
    <location>
        <begin position="21"/>
        <end position="39"/>
    </location>
</feature>
<keyword evidence="1" id="KW-1133">Transmembrane helix</keyword>
<evidence type="ECO:0008006" key="4">
    <source>
        <dbReference type="Google" id="ProtNLM"/>
    </source>
</evidence>
<keyword evidence="3" id="KW-1185">Reference proteome</keyword>
<keyword evidence="1" id="KW-0472">Membrane</keyword>
<name>A0ABY2FLI7_9ACTN</name>
<evidence type="ECO:0000256" key="1">
    <source>
        <dbReference type="SAM" id="Phobius"/>
    </source>
</evidence>
<dbReference type="EMBL" id="SODU01000001">
    <property type="protein sequence ID" value="TDW93990.1"/>
    <property type="molecule type" value="Genomic_DNA"/>
</dbReference>
<accession>A0ABY2FLI7</accession>
<reference evidence="2 3" key="1">
    <citation type="submission" date="2019-03" db="EMBL/GenBank/DDBJ databases">
        <title>Genomic Encyclopedia of Type Strains, Phase III (KMG-III): the genomes of soil and plant-associated and newly described type strains.</title>
        <authorList>
            <person name="Whitman W."/>
        </authorList>
    </citation>
    <scope>NUCLEOTIDE SEQUENCE [LARGE SCALE GENOMIC DNA]</scope>
    <source>
        <strain evidence="2 3">VKMAc-2574</strain>
    </source>
</reference>
<protein>
    <recommendedName>
        <fullName evidence="4">DUF998 domain-containing protein</fullName>
    </recommendedName>
</protein>
<feature type="transmembrane region" description="Helical" evidence="1">
    <location>
        <begin position="158"/>
        <end position="177"/>
    </location>
</feature>
<feature type="transmembrane region" description="Helical" evidence="1">
    <location>
        <begin position="124"/>
        <end position="146"/>
    </location>
</feature>
<proteinExistence type="predicted"/>
<feature type="transmembrane region" description="Helical" evidence="1">
    <location>
        <begin position="59"/>
        <end position="78"/>
    </location>
</feature>
<sequence length="208" mass="22515">MTETLPAPTGLRRQLRATARLTAFSGGPLFWLGTLLHPARDGWSIAAVGERYGLTHDLQALGLGLQVVSLASMIALSNQRRELRSWYAAMAGTLFWFALIVFDGSHNPVRAEYAPSMVHEPADLSTPAALIVFPALLIFPLGYVWLGRTLSRRGLRLAGILLGVGAIAYTLGGLFIFTSGPRFGLIQIFEVAGATLYAIGYFLLGRRA</sequence>
<comment type="caution">
    <text evidence="2">The sequence shown here is derived from an EMBL/GenBank/DDBJ whole genome shotgun (WGS) entry which is preliminary data.</text>
</comment>
<feature type="transmembrane region" description="Helical" evidence="1">
    <location>
        <begin position="183"/>
        <end position="204"/>
    </location>
</feature>
<organism evidence="2 3">
    <name type="scientific">Kribbella pratensis</name>
    <dbReference type="NCBI Taxonomy" id="2512112"/>
    <lineage>
        <taxon>Bacteria</taxon>
        <taxon>Bacillati</taxon>
        <taxon>Actinomycetota</taxon>
        <taxon>Actinomycetes</taxon>
        <taxon>Propionibacteriales</taxon>
        <taxon>Kribbellaceae</taxon>
        <taxon>Kribbella</taxon>
    </lineage>
</organism>
<dbReference type="Proteomes" id="UP000295060">
    <property type="component" value="Unassembled WGS sequence"/>
</dbReference>
<keyword evidence="1" id="KW-0812">Transmembrane</keyword>
<gene>
    <name evidence="2" type="ORF">EV137_1288</name>
</gene>
<feature type="transmembrane region" description="Helical" evidence="1">
    <location>
        <begin position="85"/>
        <end position="104"/>
    </location>
</feature>
<evidence type="ECO:0000313" key="2">
    <source>
        <dbReference type="EMBL" id="TDW93990.1"/>
    </source>
</evidence>
<dbReference type="RefSeq" id="WP_134127119.1">
    <property type="nucleotide sequence ID" value="NZ_SODU01000001.1"/>
</dbReference>
<evidence type="ECO:0000313" key="3">
    <source>
        <dbReference type="Proteomes" id="UP000295060"/>
    </source>
</evidence>